<sequence>MQNDNDLHIAFRRHAEKVTPPASLDARAARLFDSWANGNKRNNGRLKSAFGKRVAIVALSISLFSGVAYASTALYVTKTNNLRYEMNVDPSIQLKHTTGTEIYKALDRVRGSLGEDEKAFAFVRLLDREKLPAMISLSNPHLYTDLAEWKKKAGFDSAWKMPTLLPEGFTIAGGRTQLPIEGVTSEWIDKYGRTLQKEAGKSGEPVAWVKVEKEPLASFSGVYVPNLVLKTKTGEEVTVSWMTIPEGTNVVMDVKAGGGTAAEKLQVNGSDAIYTYSPNHFFSKNGQMQMLMWAESAGGSTIKVELTTESSSVSKEDLLAIASHMN</sequence>
<dbReference type="EMBL" id="RBAH01000019">
    <property type="protein sequence ID" value="RKN78180.1"/>
    <property type="molecule type" value="Genomic_DNA"/>
</dbReference>
<dbReference type="Proteomes" id="UP000282311">
    <property type="component" value="Unassembled WGS sequence"/>
</dbReference>
<name>A0A3B0BYZ9_9BACL</name>
<evidence type="ECO:0000313" key="3">
    <source>
        <dbReference type="Proteomes" id="UP000282311"/>
    </source>
</evidence>
<keyword evidence="3" id="KW-1185">Reference proteome</keyword>
<gene>
    <name evidence="2" type="ORF">D7M11_22995</name>
</gene>
<evidence type="ECO:0000313" key="2">
    <source>
        <dbReference type="EMBL" id="RKN78180.1"/>
    </source>
</evidence>
<keyword evidence="1" id="KW-0472">Membrane</keyword>
<comment type="caution">
    <text evidence="2">The sequence shown here is derived from an EMBL/GenBank/DDBJ whole genome shotgun (WGS) entry which is preliminary data.</text>
</comment>
<evidence type="ECO:0008006" key="4">
    <source>
        <dbReference type="Google" id="ProtNLM"/>
    </source>
</evidence>
<accession>A0A3B0BYZ9</accession>
<organism evidence="2 3">
    <name type="scientific">Paenibacillus ginsengarvi</name>
    <dbReference type="NCBI Taxonomy" id="400777"/>
    <lineage>
        <taxon>Bacteria</taxon>
        <taxon>Bacillati</taxon>
        <taxon>Bacillota</taxon>
        <taxon>Bacilli</taxon>
        <taxon>Bacillales</taxon>
        <taxon>Paenibacillaceae</taxon>
        <taxon>Paenibacillus</taxon>
    </lineage>
</organism>
<reference evidence="2 3" key="1">
    <citation type="journal article" date="2007" name="Int. J. Syst. Evol. Microbiol.">
        <title>Paenibacillus ginsengarvi sp. nov., isolated from soil from ginseng cultivation.</title>
        <authorList>
            <person name="Yoon M.H."/>
            <person name="Ten L.N."/>
            <person name="Im W.T."/>
        </authorList>
    </citation>
    <scope>NUCLEOTIDE SEQUENCE [LARGE SCALE GENOMIC DNA]</scope>
    <source>
        <strain evidence="2 3">KCTC 13059</strain>
    </source>
</reference>
<evidence type="ECO:0000256" key="1">
    <source>
        <dbReference type="SAM" id="Phobius"/>
    </source>
</evidence>
<feature type="transmembrane region" description="Helical" evidence="1">
    <location>
        <begin position="54"/>
        <end position="76"/>
    </location>
</feature>
<keyword evidence="1" id="KW-1133">Transmembrane helix</keyword>
<dbReference type="RefSeq" id="WP_120749616.1">
    <property type="nucleotide sequence ID" value="NZ_RBAH01000019.1"/>
</dbReference>
<dbReference type="AlphaFoldDB" id="A0A3B0BYZ9"/>
<proteinExistence type="predicted"/>
<protein>
    <recommendedName>
        <fullName evidence="4">DUF4367 domain-containing protein</fullName>
    </recommendedName>
</protein>
<keyword evidence="1" id="KW-0812">Transmembrane</keyword>
<dbReference type="OrthoDB" id="2471945at2"/>